<feature type="region of interest" description="Disordered" evidence="1">
    <location>
        <begin position="313"/>
        <end position="343"/>
    </location>
</feature>
<evidence type="ECO:0000313" key="2">
    <source>
        <dbReference type="EMBL" id="KAK3024056.1"/>
    </source>
</evidence>
<evidence type="ECO:0000313" key="3">
    <source>
        <dbReference type="Proteomes" id="UP001188597"/>
    </source>
</evidence>
<dbReference type="AlphaFoldDB" id="A0AA88WAI8"/>
<evidence type="ECO:0008006" key="4">
    <source>
        <dbReference type="Google" id="ProtNLM"/>
    </source>
</evidence>
<name>A0AA88WAI8_9ASTE</name>
<reference evidence="2" key="1">
    <citation type="submission" date="2022-12" db="EMBL/GenBank/DDBJ databases">
        <title>Draft genome assemblies for two species of Escallonia (Escalloniales).</title>
        <authorList>
            <person name="Chanderbali A."/>
            <person name="Dervinis C."/>
            <person name="Anghel I."/>
            <person name="Soltis D."/>
            <person name="Soltis P."/>
            <person name="Zapata F."/>
        </authorList>
    </citation>
    <scope>NUCLEOTIDE SEQUENCE</scope>
    <source>
        <strain evidence="2">UCBG64.0493</strain>
        <tissue evidence="2">Leaf</tissue>
    </source>
</reference>
<evidence type="ECO:0000256" key="1">
    <source>
        <dbReference type="SAM" id="MobiDB-lite"/>
    </source>
</evidence>
<feature type="compositionally biased region" description="Low complexity" evidence="1">
    <location>
        <begin position="328"/>
        <end position="343"/>
    </location>
</feature>
<organism evidence="2 3">
    <name type="scientific">Escallonia herrerae</name>
    <dbReference type="NCBI Taxonomy" id="1293975"/>
    <lineage>
        <taxon>Eukaryota</taxon>
        <taxon>Viridiplantae</taxon>
        <taxon>Streptophyta</taxon>
        <taxon>Embryophyta</taxon>
        <taxon>Tracheophyta</taxon>
        <taxon>Spermatophyta</taxon>
        <taxon>Magnoliopsida</taxon>
        <taxon>eudicotyledons</taxon>
        <taxon>Gunneridae</taxon>
        <taxon>Pentapetalae</taxon>
        <taxon>asterids</taxon>
        <taxon>campanulids</taxon>
        <taxon>Escalloniales</taxon>
        <taxon>Escalloniaceae</taxon>
        <taxon>Escallonia</taxon>
    </lineage>
</organism>
<proteinExistence type="predicted"/>
<gene>
    <name evidence="2" type="ORF">RJ639_042967</name>
</gene>
<sequence>MGDVKDHVGMVEQNLQTLEDHVLEELESLKRAVGAQDELRERFTELFNSLQEQLDVVKVGVEEIRQDAAMCKRAIAGGAVVTPNSRVDMPKPKEFGGKRDAKELDNYIWHMEKYCDIEKGLYTIDTWEVFKKEIKKQFYPENVAYEARKKMKELRHKGSARDYVKGFASNVVWERLGCWRITKYPLPAALFGLDPLGYFLSRGVKKYHSLVPNSALSAFIVVMGWESSYGNIILVSINEGEEIKLCKLGRTRKLPRIMFVEINLSNDGNREGQVSSSLAAEVINHKFLVGRVEAESGGSSAYTGIIPSQPAEKAGISESLPDKEHKPSPVVLEESSPPVSPLLRRLQRDRHAIAYL</sequence>
<comment type="caution">
    <text evidence="2">The sequence shown here is derived from an EMBL/GenBank/DDBJ whole genome shotgun (WGS) entry which is preliminary data.</text>
</comment>
<dbReference type="Proteomes" id="UP001188597">
    <property type="component" value="Unassembled WGS sequence"/>
</dbReference>
<protein>
    <recommendedName>
        <fullName evidence="4">Retrotransposon gag domain-containing protein</fullName>
    </recommendedName>
</protein>
<dbReference type="EMBL" id="JAVXUP010000621">
    <property type="protein sequence ID" value="KAK3024056.1"/>
    <property type="molecule type" value="Genomic_DNA"/>
</dbReference>
<keyword evidence="3" id="KW-1185">Reference proteome</keyword>
<accession>A0AA88WAI8</accession>